<accession>Q9YBN5</accession>
<dbReference type="GeneID" id="1446098"/>
<proteinExistence type="predicted"/>
<dbReference type="PIR" id="F72534">
    <property type="entry name" value="F72534"/>
</dbReference>
<reference evidence="1 2" key="1">
    <citation type="journal article" date="1999" name="DNA Res.">
        <title>Complete genome sequence of an aerobic hyper-thermophilic crenarchaeon, Aeropyrum pernix K1.</title>
        <authorList>
            <person name="Kawarabayasi Y."/>
            <person name="Hino Y."/>
            <person name="Horikawa H."/>
            <person name="Yamazaki S."/>
            <person name="Haikawa Y."/>
            <person name="Jin-no K."/>
            <person name="Takahashi M."/>
            <person name="Sekine M."/>
            <person name="Baba S."/>
            <person name="Ankai A."/>
            <person name="Kosugi H."/>
            <person name="Hosoyama A."/>
            <person name="Fukui S."/>
            <person name="Nagai Y."/>
            <person name="Nishijima K."/>
            <person name="Nakazawa H."/>
            <person name="Takamiya M."/>
            <person name="Masuda S."/>
            <person name="Funahashi T."/>
            <person name="Tanaka T."/>
            <person name="Kudoh Y."/>
            <person name="Yamazaki J."/>
            <person name="Kushida N."/>
            <person name="Oguchi A."/>
            <person name="Aoki K."/>
            <person name="Kubota K."/>
            <person name="Nakamura Y."/>
            <person name="Nomura N."/>
            <person name="Sako Y."/>
            <person name="Kikuchi H."/>
        </authorList>
    </citation>
    <scope>NUCLEOTIDE SEQUENCE [LARGE SCALE GENOMIC DNA]</scope>
    <source>
        <strain evidence="2">ATCC 700893 / DSM 11879 / JCM 9820 / NBRC 100138 / K1</strain>
    </source>
</reference>
<dbReference type="STRING" id="272557.APE_1563.1"/>
<organism evidence="1 2">
    <name type="scientific">Aeropyrum pernix (strain ATCC 700893 / DSM 11879 / JCM 9820 / NBRC 100138 / K1)</name>
    <dbReference type="NCBI Taxonomy" id="272557"/>
    <lineage>
        <taxon>Archaea</taxon>
        <taxon>Thermoproteota</taxon>
        <taxon>Thermoprotei</taxon>
        <taxon>Desulfurococcales</taxon>
        <taxon>Desulfurococcaceae</taxon>
        <taxon>Aeropyrum</taxon>
    </lineage>
</organism>
<evidence type="ECO:0000313" key="1">
    <source>
        <dbReference type="EMBL" id="BAA80563.2"/>
    </source>
</evidence>
<name>Q9YBN5_AERPE</name>
<evidence type="ECO:0000313" key="2">
    <source>
        <dbReference type="Proteomes" id="UP000002518"/>
    </source>
</evidence>
<dbReference type="eggNOG" id="arCOG14792">
    <property type="taxonomic scope" value="Archaea"/>
</dbReference>
<dbReference type="KEGG" id="ape:APE_1563.1"/>
<dbReference type="EMBL" id="BA000002">
    <property type="protein sequence ID" value="BAA80563.2"/>
    <property type="molecule type" value="Genomic_DNA"/>
</dbReference>
<dbReference type="RefSeq" id="WP_010866451.1">
    <property type="nucleotide sequence ID" value="NC_000854.2"/>
</dbReference>
<gene>
    <name evidence="1" type="ordered locus">APE_1563.1</name>
</gene>
<dbReference type="EnsemblBacteria" id="BAA80563">
    <property type="protein sequence ID" value="BAA80563"/>
    <property type="gene ID" value="APE_1563.1"/>
</dbReference>
<sequence>MKNRPALPLLLAILLLATGPAHHSAAGEGLTLNLPGGVTTLELPGGRGLVYSPQDLVYRESYRTPLPGGLTAIILASNGLEVDVEKEDGVLRLRTTPPKGCEDLTPDVHAYLGSLGVREIALGYTRVYCRDGAAEVLLDLEGMLTLAQPEPGEIMAATVTLSPGNAILLITLQERQDGATAASTAKGDAGEPGVVAREGREAGLRWGLGKLAILAMAGAAALLGAILEGLHPRLRGGCP</sequence>
<keyword evidence="2" id="KW-1185">Reference proteome</keyword>
<dbReference type="Proteomes" id="UP000002518">
    <property type="component" value="Chromosome"/>
</dbReference>
<dbReference type="AlphaFoldDB" id="Q9YBN5"/>
<protein>
    <submittedName>
        <fullName evidence="1">Uncharacterized protein</fullName>
    </submittedName>
</protein>